<evidence type="ECO:0000256" key="10">
    <source>
        <dbReference type="ARBA" id="ARBA00023204"/>
    </source>
</evidence>
<dbReference type="AlphaFoldDB" id="A0A1W1BWC0"/>
<dbReference type="SMART" id="SM00382">
    <property type="entry name" value="AAA"/>
    <property type="match status" value="1"/>
</dbReference>
<keyword evidence="9" id="KW-0238">DNA-binding</keyword>
<dbReference type="SUPFAM" id="SSF52540">
    <property type="entry name" value="P-loop containing nucleoside triphosphate hydrolases"/>
    <property type="match status" value="1"/>
</dbReference>
<dbReference type="InterPro" id="IPR014721">
    <property type="entry name" value="Ribsml_uS5_D2-typ_fold_subgr"/>
</dbReference>
<dbReference type="GO" id="GO:0008270">
    <property type="term" value="F:zinc ion binding"/>
    <property type="evidence" value="ECO:0007669"/>
    <property type="project" value="UniProtKB-KW"/>
</dbReference>
<proteinExistence type="inferred from homology"/>
<evidence type="ECO:0000256" key="2">
    <source>
        <dbReference type="ARBA" id="ARBA00022741"/>
    </source>
</evidence>
<keyword evidence="8" id="KW-0346">Stress response</keyword>
<keyword evidence="2" id="KW-0547">Nucleotide-binding</keyword>
<dbReference type="GO" id="GO:0016787">
    <property type="term" value="F:hydrolase activity"/>
    <property type="evidence" value="ECO:0007669"/>
    <property type="project" value="UniProtKB-KW"/>
</dbReference>
<dbReference type="PRINTS" id="PR01874">
    <property type="entry name" value="DNAREPAIRADA"/>
</dbReference>
<organism evidence="12">
    <name type="scientific">hydrothermal vent metagenome</name>
    <dbReference type="NCBI Taxonomy" id="652676"/>
    <lineage>
        <taxon>unclassified sequences</taxon>
        <taxon>metagenomes</taxon>
        <taxon>ecological metagenomes</taxon>
    </lineage>
</organism>
<dbReference type="EMBL" id="FPHJ01000023">
    <property type="protein sequence ID" value="SFV57751.1"/>
    <property type="molecule type" value="Genomic_DNA"/>
</dbReference>
<sequence>MSKDKIQFVCIDCGANHLKWMGQCSECGAWNTLKEFKETPLKQSISQSPSKTAITAFKPNVESLQEVKEMITKRQSTGISEFDRTLGGGLVDGSVLLLGGDPGIGKSTLILQILANLAKKQSVLYVSGEESKSQISQRAKRLGIDENIALLTETNIENILMIADEITPKIMVIDSIQTMMSALSVSAAGSVSQVRDSAQQLTNYAKRTNTILFLIGHVTKEGALAGPRILEHMVDTVLYFEGDAAGRYRLIRAVKNRFGAVNELSVFAMTQQGLKQIENPSAIFLSSDRATAGSVVTVIREGSKPLLLEIQALVDNTSGQFKRISVGLEQNRLAMQLAILHKHGGIITSDQDVFVNAVGGIKTSDTAVDLAIILAIFSSLSNKIIDKDIVVFGEIGLTGEVRPVYNGEERILEAIKQGFKKVILPKANTPKNNIKGVVLLGVETLTDALNYFLSE</sequence>
<keyword evidence="3" id="KW-0227">DNA damage</keyword>
<dbReference type="GO" id="GO:0003684">
    <property type="term" value="F:damaged DNA binding"/>
    <property type="evidence" value="ECO:0007669"/>
    <property type="project" value="InterPro"/>
</dbReference>
<dbReference type="InterPro" id="IPR014774">
    <property type="entry name" value="KaiC-like_dom"/>
</dbReference>
<keyword evidence="1" id="KW-0479">Metal-binding</keyword>
<keyword evidence="10" id="KW-0234">DNA repair</keyword>
<dbReference type="HAMAP" id="MF_01498">
    <property type="entry name" value="RadA_bact"/>
    <property type="match status" value="1"/>
</dbReference>
<evidence type="ECO:0000256" key="5">
    <source>
        <dbReference type="ARBA" id="ARBA00022801"/>
    </source>
</evidence>
<gene>
    <name evidence="12" type="ORF">MNB_SUP05-5-744</name>
</gene>
<dbReference type="PROSITE" id="PS50162">
    <property type="entry name" value="RECA_2"/>
    <property type="match status" value="1"/>
</dbReference>
<accession>A0A1W1BWC0</accession>
<dbReference type="GO" id="GO:0005829">
    <property type="term" value="C:cytosol"/>
    <property type="evidence" value="ECO:0007669"/>
    <property type="project" value="TreeGrafter"/>
</dbReference>
<keyword evidence="7" id="KW-0067">ATP-binding</keyword>
<reference evidence="12" key="1">
    <citation type="submission" date="2016-10" db="EMBL/GenBank/DDBJ databases">
        <authorList>
            <person name="de Groot N.N."/>
        </authorList>
    </citation>
    <scope>NUCLEOTIDE SEQUENCE</scope>
</reference>
<evidence type="ECO:0000256" key="9">
    <source>
        <dbReference type="ARBA" id="ARBA00023125"/>
    </source>
</evidence>
<dbReference type="PANTHER" id="PTHR32472:SF10">
    <property type="entry name" value="DNA REPAIR PROTEIN RADA-LIKE PROTEIN"/>
    <property type="match status" value="1"/>
</dbReference>
<dbReference type="SUPFAM" id="SSF54211">
    <property type="entry name" value="Ribosomal protein S5 domain 2-like"/>
    <property type="match status" value="1"/>
</dbReference>
<feature type="domain" description="RecA family profile 1" evidence="11">
    <location>
        <begin position="71"/>
        <end position="218"/>
    </location>
</feature>
<protein>
    <submittedName>
        <fullName evidence="12">DNA repair protein RadA</fullName>
    </submittedName>
</protein>
<evidence type="ECO:0000256" key="4">
    <source>
        <dbReference type="ARBA" id="ARBA00022771"/>
    </source>
</evidence>
<evidence type="ECO:0000256" key="6">
    <source>
        <dbReference type="ARBA" id="ARBA00022833"/>
    </source>
</evidence>
<evidence type="ECO:0000256" key="3">
    <source>
        <dbReference type="ARBA" id="ARBA00022763"/>
    </source>
</evidence>
<dbReference type="InterPro" id="IPR003593">
    <property type="entry name" value="AAA+_ATPase"/>
</dbReference>
<dbReference type="Gene3D" id="3.30.230.10">
    <property type="match status" value="1"/>
</dbReference>
<keyword evidence="6" id="KW-0862">Zinc</keyword>
<dbReference type="Gene3D" id="3.40.50.300">
    <property type="entry name" value="P-loop containing nucleotide triphosphate hydrolases"/>
    <property type="match status" value="1"/>
</dbReference>
<keyword evidence="4" id="KW-0863">Zinc-finger</keyword>
<evidence type="ECO:0000256" key="8">
    <source>
        <dbReference type="ARBA" id="ARBA00023016"/>
    </source>
</evidence>
<dbReference type="Pfam" id="PF13541">
    <property type="entry name" value="ChlI"/>
    <property type="match status" value="1"/>
</dbReference>
<dbReference type="NCBIfam" id="TIGR00416">
    <property type="entry name" value="sms"/>
    <property type="match status" value="1"/>
</dbReference>
<dbReference type="InterPro" id="IPR004504">
    <property type="entry name" value="DNA_repair_RadA"/>
</dbReference>
<dbReference type="Pfam" id="PF18073">
    <property type="entry name" value="Zn_ribbon_LapB"/>
    <property type="match status" value="1"/>
</dbReference>
<evidence type="ECO:0000259" key="11">
    <source>
        <dbReference type="PROSITE" id="PS50162"/>
    </source>
</evidence>
<dbReference type="PANTHER" id="PTHR32472">
    <property type="entry name" value="DNA REPAIR PROTEIN RADA"/>
    <property type="match status" value="1"/>
</dbReference>
<dbReference type="GO" id="GO:0140664">
    <property type="term" value="F:ATP-dependent DNA damage sensor activity"/>
    <property type="evidence" value="ECO:0007669"/>
    <property type="project" value="InterPro"/>
</dbReference>
<evidence type="ECO:0000256" key="1">
    <source>
        <dbReference type="ARBA" id="ARBA00022723"/>
    </source>
</evidence>
<dbReference type="InterPro" id="IPR041166">
    <property type="entry name" value="Rubredoxin_2"/>
</dbReference>
<dbReference type="CDD" id="cd01121">
    <property type="entry name" value="RadA_SMS_N"/>
    <property type="match status" value="1"/>
</dbReference>
<keyword evidence="5" id="KW-0378">Hydrolase</keyword>
<name>A0A1W1BWC0_9ZZZZ</name>
<evidence type="ECO:0000313" key="12">
    <source>
        <dbReference type="EMBL" id="SFV57751.1"/>
    </source>
</evidence>
<dbReference type="GO" id="GO:0005524">
    <property type="term" value="F:ATP binding"/>
    <property type="evidence" value="ECO:0007669"/>
    <property type="project" value="UniProtKB-KW"/>
</dbReference>
<dbReference type="GO" id="GO:0000725">
    <property type="term" value="P:recombinational repair"/>
    <property type="evidence" value="ECO:0007669"/>
    <property type="project" value="TreeGrafter"/>
</dbReference>
<dbReference type="InterPro" id="IPR020568">
    <property type="entry name" value="Ribosomal_Su5_D2-typ_SF"/>
</dbReference>
<dbReference type="Pfam" id="PF06745">
    <property type="entry name" value="ATPase"/>
    <property type="match status" value="1"/>
</dbReference>
<dbReference type="InterPro" id="IPR020588">
    <property type="entry name" value="RecA_ATP-bd"/>
</dbReference>
<dbReference type="InterPro" id="IPR027417">
    <property type="entry name" value="P-loop_NTPase"/>
</dbReference>
<evidence type="ECO:0000256" key="7">
    <source>
        <dbReference type="ARBA" id="ARBA00022840"/>
    </source>
</evidence>
<dbReference type="FunFam" id="3.40.50.300:FF:000050">
    <property type="entry name" value="DNA repair protein RadA"/>
    <property type="match status" value="1"/>
</dbReference>